<sequence length="266" mass="30533">MNHEQYVVMIKTVQIAPFRTLMVALKDILLETNITFQKDGIRIINMDKSQTVLVHMHLQADNFEFYQCNKEKIIVGVNMLHLFKLINSIDNEETLSIYIEEKDYNDGIVEYLNLKFENKHIKQCKIQKLKLIEAEQEELTVPDVAFTSIINMPSGDFQKIIRDLNNISERLEIKSVNNQLIFKCDGPFANAEIIRSESDGMGFIQKNNSIIQGEFSLKNLNYFIKCTNLCNQIEIYLANDLPLIVKYNVASLGAIKLGLAPIPNIT</sequence>
<dbReference type="Gene3D" id="3.70.10.10">
    <property type="match status" value="1"/>
</dbReference>
<name>A0A6C0L066_9ZZZZ</name>
<dbReference type="PRINTS" id="PR00339">
    <property type="entry name" value="PCNACYCLIN"/>
</dbReference>
<dbReference type="Pfam" id="PF00705">
    <property type="entry name" value="PCNA_N"/>
    <property type="match status" value="1"/>
</dbReference>
<dbReference type="GO" id="GO:0030337">
    <property type="term" value="F:DNA polymerase processivity factor activity"/>
    <property type="evidence" value="ECO:0007669"/>
    <property type="project" value="InterPro"/>
</dbReference>
<proteinExistence type="inferred from homology"/>
<evidence type="ECO:0000313" key="5">
    <source>
        <dbReference type="EMBL" id="QHU22307.1"/>
    </source>
</evidence>
<dbReference type="GO" id="GO:0003677">
    <property type="term" value="F:DNA binding"/>
    <property type="evidence" value="ECO:0007669"/>
    <property type="project" value="UniProtKB-KW"/>
</dbReference>
<dbReference type="EMBL" id="MN741005">
    <property type="protein sequence ID" value="QHU22307.1"/>
    <property type="molecule type" value="Genomic_DNA"/>
</dbReference>
<feature type="domain" description="Proliferating cell nuclear antigen PCNA C-terminal" evidence="4">
    <location>
        <begin position="141"/>
        <end position="261"/>
    </location>
</feature>
<dbReference type="GO" id="GO:0006298">
    <property type="term" value="P:mismatch repair"/>
    <property type="evidence" value="ECO:0007669"/>
    <property type="project" value="TreeGrafter"/>
</dbReference>
<evidence type="ECO:0008006" key="6">
    <source>
        <dbReference type="Google" id="ProtNLM"/>
    </source>
</evidence>
<dbReference type="PANTHER" id="PTHR11352:SF0">
    <property type="entry name" value="PROLIFERATING CELL NUCLEAR ANTIGEN"/>
    <property type="match status" value="1"/>
</dbReference>
<evidence type="ECO:0000259" key="3">
    <source>
        <dbReference type="Pfam" id="PF00705"/>
    </source>
</evidence>
<evidence type="ECO:0000259" key="4">
    <source>
        <dbReference type="Pfam" id="PF02747"/>
    </source>
</evidence>
<reference evidence="5" key="1">
    <citation type="journal article" date="2020" name="Nature">
        <title>Giant virus diversity and host interactions through global metagenomics.</title>
        <authorList>
            <person name="Schulz F."/>
            <person name="Roux S."/>
            <person name="Paez-Espino D."/>
            <person name="Jungbluth S."/>
            <person name="Walsh D.A."/>
            <person name="Denef V.J."/>
            <person name="McMahon K.D."/>
            <person name="Konstantinidis K.T."/>
            <person name="Eloe-Fadrosh E.A."/>
            <person name="Kyrpides N.C."/>
            <person name="Woyke T."/>
        </authorList>
    </citation>
    <scope>NUCLEOTIDE SEQUENCE</scope>
    <source>
        <strain evidence="5">GVMAG-S-ERX555907-102</strain>
    </source>
</reference>
<dbReference type="GO" id="GO:0006272">
    <property type="term" value="P:leading strand elongation"/>
    <property type="evidence" value="ECO:0007669"/>
    <property type="project" value="TreeGrafter"/>
</dbReference>
<comment type="similarity">
    <text evidence="1">Belongs to the PCNA family.</text>
</comment>
<feature type="domain" description="Proliferating cell nuclear antigen PCNA N-terminal" evidence="3">
    <location>
        <begin position="14"/>
        <end position="136"/>
    </location>
</feature>
<organism evidence="5">
    <name type="scientific">viral metagenome</name>
    <dbReference type="NCBI Taxonomy" id="1070528"/>
    <lineage>
        <taxon>unclassified sequences</taxon>
        <taxon>metagenomes</taxon>
        <taxon>organismal metagenomes</taxon>
    </lineage>
</organism>
<dbReference type="GO" id="GO:0043626">
    <property type="term" value="C:PCNA complex"/>
    <property type="evidence" value="ECO:0007669"/>
    <property type="project" value="TreeGrafter"/>
</dbReference>
<dbReference type="PANTHER" id="PTHR11352">
    <property type="entry name" value="PROLIFERATING CELL NUCLEAR ANTIGEN"/>
    <property type="match status" value="1"/>
</dbReference>
<evidence type="ECO:0000256" key="2">
    <source>
        <dbReference type="ARBA" id="ARBA00023125"/>
    </source>
</evidence>
<dbReference type="GO" id="GO:0006275">
    <property type="term" value="P:regulation of DNA replication"/>
    <property type="evidence" value="ECO:0007669"/>
    <property type="project" value="InterPro"/>
</dbReference>
<dbReference type="InterPro" id="IPR022649">
    <property type="entry name" value="Pr_cel_nuc_antig_C"/>
</dbReference>
<keyword evidence="2" id="KW-0238">DNA-binding</keyword>
<dbReference type="InterPro" id="IPR000730">
    <property type="entry name" value="Pr_cel_nuc_antig"/>
</dbReference>
<dbReference type="CDD" id="cd00577">
    <property type="entry name" value="PCNA"/>
    <property type="match status" value="1"/>
</dbReference>
<dbReference type="NCBIfam" id="TIGR00590">
    <property type="entry name" value="pcna"/>
    <property type="match status" value="1"/>
</dbReference>
<protein>
    <recommendedName>
        <fullName evidence="6">Proliferating cell nuclear antigen PCNA N-terminal domain-containing protein</fullName>
    </recommendedName>
</protein>
<dbReference type="SUPFAM" id="SSF55979">
    <property type="entry name" value="DNA clamp"/>
    <property type="match status" value="2"/>
</dbReference>
<dbReference type="AlphaFoldDB" id="A0A6C0L066"/>
<dbReference type="GO" id="GO:0019985">
    <property type="term" value="P:translesion synthesis"/>
    <property type="evidence" value="ECO:0007669"/>
    <property type="project" value="TreeGrafter"/>
</dbReference>
<dbReference type="InterPro" id="IPR046938">
    <property type="entry name" value="DNA_clamp_sf"/>
</dbReference>
<evidence type="ECO:0000256" key="1">
    <source>
        <dbReference type="ARBA" id="ARBA00010462"/>
    </source>
</evidence>
<dbReference type="HAMAP" id="MF_00317">
    <property type="entry name" value="DNApol_clamp_arch"/>
    <property type="match status" value="1"/>
</dbReference>
<dbReference type="Pfam" id="PF02747">
    <property type="entry name" value="PCNA_C"/>
    <property type="match status" value="1"/>
</dbReference>
<accession>A0A6C0L066</accession>
<dbReference type="InterPro" id="IPR022648">
    <property type="entry name" value="Pr_cel_nuc_antig_N"/>
</dbReference>